<feature type="transmembrane region" description="Helical" evidence="1">
    <location>
        <begin position="12"/>
        <end position="31"/>
    </location>
</feature>
<evidence type="ECO:0008006" key="4">
    <source>
        <dbReference type="Google" id="ProtNLM"/>
    </source>
</evidence>
<protein>
    <recommendedName>
        <fullName evidence="4">Heme exporter protein D</fullName>
    </recommendedName>
</protein>
<gene>
    <name evidence="2" type="ORF">J2792_002684</name>
</gene>
<name>A0ABU1MNA1_9SPHN</name>
<sequence length="56" mass="6273">MHERLDQWHYVAAALTIGVVGTLLLVGITLWSMRRAEARRDAVRGGTRAKARKNEA</sequence>
<keyword evidence="1" id="KW-0472">Membrane</keyword>
<evidence type="ECO:0000313" key="3">
    <source>
        <dbReference type="Proteomes" id="UP001184150"/>
    </source>
</evidence>
<keyword evidence="3" id="KW-1185">Reference proteome</keyword>
<evidence type="ECO:0000256" key="1">
    <source>
        <dbReference type="SAM" id="Phobius"/>
    </source>
</evidence>
<reference evidence="2 3" key="1">
    <citation type="submission" date="2023-07" db="EMBL/GenBank/DDBJ databases">
        <title>Sorghum-associated microbial communities from plants grown in Nebraska, USA.</title>
        <authorList>
            <person name="Schachtman D."/>
        </authorList>
    </citation>
    <scope>NUCLEOTIDE SEQUENCE [LARGE SCALE GENOMIC DNA]</scope>
    <source>
        <strain evidence="2 3">DS1027</strain>
    </source>
</reference>
<dbReference type="RefSeq" id="WP_169049280.1">
    <property type="nucleotide sequence ID" value="NZ_JAVDRD010000006.1"/>
</dbReference>
<keyword evidence="1" id="KW-0812">Transmembrane</keyword>
<accession>A0ABU1MNA1</accession>
<dbReference type="EMBL" id="JAVDRD010000006">
    <property type="protein sequence ID" value="MDR6511808.1"/>
    <property type="molecule type" value="Genomic_DNA"/>
</dbReference>
<dbReference type="Proteomes" id="UP001184150">
    <property type="component" value="Unassembled WGS sequence"/>
</dbReference>
<organism evidence="2 3">
    <name type="scientific">Novosphingobium capsulatum</name>
    <dbReference type="NCBI Taxonomy" id="13688"/>
    <lineage>
        <taxon>Bacteria</taxon>
        <taxon>Pseudomonadati</taxon>
        <taxon>Pseudomonadota</taxon>
        <taxon>Alphaproteobacteria</taxon>
        <taxon>Sphingomonadales</taxon>
        <taxon>Sphingomonadaceae</taxon>
        <taxon>Novosphingobium</taxon>
    </lineage>
</organism>
<comment type="caution">
    <text evidence="2">The sequence shown here is derived from an EMBL/GenBank/DDBJ whole genome shotgun (WGS) entry which is preliminary data.</text>
</comment>
<keyword evidence="1" id="KW-1133">Transmembrane helix</keyword>
<evidence type="ECO:0000313" key="2">
    <source>
        <dbReference type="EMBL" id="MDR6511808.1"/>
    </source>
</evidence>
<proteinExistence type="predicted"/>